<evidence type="ECO:0000256" key="6">
    <source>
        <dbReference type="ARBA" id="ARBA00023136"/>
    </source>
</evidence>
<reference evidence="10" key="1">
    <citation type="submission" date="2015-07" db="EMBL/GenBank/DDBJ databases">
        <title>Fjat-14205 dsm 2895.</title>
        <authorList>
            <person name="Liu B."/>
            <person name="Wang J."/>
            <person name="Zhu Y."/>
            <person name="Liu G."/>
            <person name="Chen Q."/>
            <person name="Chen Z."/>
            <person name="Lan J."/>
            <person name="Che J."/>
            <person name="Ge C."/>
            <person name="Shi H."/>
            <person name="Pan Z."/>
            <person name="Liu X."/>
        </authorList>
    </citation>
    <scope>NUCLEOTIDE SEQUENCE [LARGE SCALE GENOMIC DNA]</scope>
    <source>
        <strain evidence="10">DSM 25560</strain>
    </source>
</reference>
<evidence type="ECO:0000256" key="1">
    <source>
        <dbReference type="ARBA" id="ARBA00004651"/>
    </source>
</evidence>
<dbReference type="PRINTS" id="PR00812">
    <property type="entry name" value="BCTERIALGSPF"/>
</dbReference>
<feature type="domain" description="Type II secretion system protein GspF" evidence="8">
    <location>
        <begin position="28"/>
        <end position="148"/>
    </location>
</feature>
<sequence length="357" mass="40433">MNVNSFTDRLYVHYINATKRKVKEEAEFFSRLSNLMQEGYLFADSISILLPHHVEAYEDVQQLVDDKLRQGAGVTGVLEALQLSSPYLVAISIAEKNGHMIEALQGVAKQMALAEATKKKIQKLLVYPVALIIFLLILFLVFRTFFFPNIENMVISRGNGGGESSLALSNGLLHVPDALVISGIMIICIVVFFKFFVKRQPVSKQLNILLKIPLLRGYTKLSMTKDFSKHLGSLLQSGFSLQASLQILEEQQLQPFVQYFSILVKERVIYGDTLAQAISWMSIWQKDFPTFVEHGERSGYLGKELMLYSELLDEKQEQLLQRMIALLQPTFFIVIALCIVAAYLSLLLPIYKMIDLV</sequence>
<proteinExistence type="inferred from homology"/>
<accession>A0ABR5JZI0</accession>
<feature type="transmembrane region" description="Helical" evidence="7">
    <location>
        <begin position="124"/>
        <end position="146"/>
    </location>
</feature>
<evidence type="ECO:0000256" key="7">
    <source>
        <dbReference type="SAM" id="Phobius"/>
    </source>
</evidence>
<evidence type="ECO:0000256" key="4">
    <source>
        <dbReference type="ARBA" id="ARBA00022692"/>
    </source>
</evidence>
<keyword evidence="10" id="KW-1185">Reference proteome</keyword>
<dbReference type="NCBIfam" id="NF041012">
    <property type="entry name" value="T4P_ComGB"/>
    <property type="match status" value="1"/>
</dbReference>
<evidence type="ECO:0000259" key="8">
    <source>
        <dbReference type="Pfam" id="PF00482"/>
    </source>
</evidence>
<keyword evidence="3" id="KW-1003">Cell membrane</keyword>
<keyword evidence="5 7" id="KW-1133">Transmembrane helix</keyword>
<dbReference type="EMBL" id="LGRV01000003">
    <property type="protein sequence ID" value="KOS68072.1"/>
    <property type="molecule type" value="Genomic_DNA"/>
</dbReference>
<dbReference type="InterPro" id="IPR003004">
    <property type="entry name" value="GspF/PilC"/>
</dbReference>
<dbReference type="Gene3D" id="1.20.81.30">
    <property type="entry name" value="Type II secretion system (T2SS), domain F"/>
    <property type="match status" value="2"/>
</dbReference>
<keyword evidence="4 7" id="KW-0812">Transmembrane</keyword>
<gene>
    <name evidence="9" type="ORF">AEA09_05560</name>
</gene>
<dbReference type="InterPro" id="IPR047692">
    <property type="entry name" value="T4P_ComGB"/>
</dbReference>
<evidence type="ECO:0000256" key="5">
    <source>
        <dbReference type="ARBA" id="ARBA00022989"/>
    </source>
</evidence>
<organism evidence="9 10">
    <name type="scientific">Lysinibacillus contaminans</name>
    <dbReference type="NCBI Taxonomy" id="1293441"/>
    <lineage>
        <taxon>Bacteria</taxon>
        <taxon>Bacillati</taxon>
        <taxon>Bacillota</taxon>
        <taxon>Bacilli</taxon>
        <taxon>Bacillales</taxon>
        <taxon>Bacillaceae</taxon>
        <taxon>Lysinibacillus</taxon>
    </lineage>
</organism>
<name>A0ABR5JZI0_9BACI</name>
<dbReference type="PANTHER" id="PTHR30012:SF0">
    <property type="entry name" value="TYPE II SECRETION SYSTEM PROTEIN F-RELATED"/>
    <property type="match status" value="1"/>
</dbReference>
<evidence type="ECO:0000313" key="9">
    <source>
        <dbReference type="EMBL" id="KOS68072.1"/>
    </source>
</evidence>
<keyword evidence="6 7" id="KW-0472">Membrane</keyword>
<protein>
    <submittedName>
        <fullName evidence="9">Chromosome partitioning protein ParA</fullName>
    </submittedName>
</protein>
<comment type="subcellular location">
    <subcellularLocation>
        <location evidence="1">Cell membrane</location>
        <topology evidence="1">Multi-pass membrane protein</topology>
    </subcellularLocation>
</comment>
<dbReference type="RefSeq" id="WP_053582884.1">
    <property type="nucleotide sequence ID" value="NZ_LGRV01000003.1"/>
</dbReference>
<evidence type="ECO:0000313" key="10">
    <source>
        <dbReference type="Proteomes" id="UP000050668"/>
    </source>
</evidence>
<feature type="transmembrane region" description="Helical" evidence="7">
    <location>
        <begin position="331"/>
        <end position="351"/>
    </location>
</feature>
<dbReference type="PANTHER" id="PTHR30012">
    <property type="entry name" value="GENERAL SECRETION PATHWAY PROTEIN"/>
    <property type="match status" value="1"/>
</dbReference>
<dbReference type="Pfam" id="PF00482">
    <property type="entry name" value="T2SSF"/>
    <property type="match status" value="2"/>
</dbReference>
<evidence type="ECO:0000256" key="2">
    <source>
        <dbReference type="ARBA" id="ARBA00005745"/>
    </source>
</evidence>
<comment type="similarity">
    <text evidence="2">Belongs to the GSP F family.</text>
</comment>
<feature type="domain" description="Type II secretion system protein GspF" evidence="8">
    <location>
        <begin position="227"/>
        <end position="349"/>
    </location>
</feature>
<dbReference type="Proteomes" id="UP000050668">
    <property type="component" value="Unassembled WGS sequence"/>
</dbReference>
<evidence type="ECO:0000256" key="3">
    <source>
        <dbReference type="ARBA" id="ARBA00022475"/>
    </source>
</evidence>
<dbReference type="InterPro" id="IPR042094">
    <property type="entry name" value="T2SS_GspF_sf"/>
</dbReference>
<feature type="transmembrane region" description="Helical" evidence="7">
    <location>
        <begin position="178"/>
        <end position="197"/>
    </location>
</feature>
<dbReference type="InterPro" id="IPR018076">
    <property type="entry name" value="T2SS_GspF_dom"/>
</dbReference>
<comment type="caution">
    <text evidence="9">The sequence shown here is derived from an EMBL/GenBank/DDBJ whole genome shotgun (WGS) entry which is preliminary data.</text>
</comment>